<dbReference type="EMBL" id="JNBR01000393">
    <property type="protein sequence ID" value="OQR93857.1"/>
    <property type="molecule type" value="Genomic_DNA"/>
</dbReference>
<reference evidence="1 2" key="1">
    <citation type="journal article" date="2014" name="Genome Biol. Evol.">
        <title>The secreted proteins of Achlya hypogyna and Thraustotheca clavata identify the ancestral oomycete secretome and reveal gene acquisitions by horizontal gene transfer.</title>
        <authorList>
            <person name="Misner I."/>
            <person name="Blouin N."/>
            <person name="Leonard G."/>
            <person name="Richards T.A."/>
            <person name="Lane C.E."/>
        </authorList>
    </citation>
    <scope>NUCLEOTIDE SEQUENCE [LARGE SCALE GENOMIC DNA]</scope>
    <source>
        <strain evidence="1 2">ATCC 48635</strain>
    </source>
</reference>
<accession>A0A1V9Z7H4</accession>
<gene>
    <name evidence="1" type="ORF">ACHHYP_02201</name>
</gene>
<organism evidence="1 2">
    <name type="scientific">Achlya hypogyna</name>
    <name type="common">Oomycete</name>
    <name type="synonym">Protoachlya hypogyna</name>
    <dbReference type="NCBI Taxonomy" id="1202772"/>
    <lineage>
        <taxon>Eukaryota</taxon>
        <taxon>Sar</taxon>
        <taxon>Stramenopiles</taxon>
        <taxon>Oomycota</taxon>
        <taxon>Saprolegniomycetes</taxon>
        <taxon>Saprolegniales</taxon>
        <taxon>Achlyaceae</taxon>
        <taxon>Achlya</taxon>
    </lineage>
</organism>
<evidence type="ECO:0000313" key="2">
    <source>
        <dbReference type="Proteomes" id="UP000243579"/>
    </source>
</evidence>
<proteinExistence type="predicted"/>
<protein>
    <submittedName>
        <fullName evidence="1">Uncharacterized protein</fullName>
    </submittedName>
</protein>
<dbReference type="OrthoDB" id="10563006at2759"/>
<comment type="caution">
    <text evidence="1">The sequence shown here is derived from an EMBL/GenBank/DDBJ whole genome shotgun (WGS) entry which is preliminary data.</text>
</comment>
<evidence type="ECO:0000313" key="1">
    <source>
        <dbReference type="EMBL" id="OQR93857.1"/>
    </source>
</evidence>
<sequence>MHCPVFASALKKHRPLLRRVFFAHATPAVDAPLDVPPTAVATLNIDQFLLLAKTHRLYPKVCGACYVRRHDGQVFTREELVAAFNDSASASPYLLLASAVTEVSIRSSKDRITFPGFVECLFRCAAGLFITDTEVASPAHRFQALVLLIAGDGSLLQKTTLAIESERSKAEQAASRARVDAILSSVAIKRLAKHKAENPQRPRPIRWKRGPLDDVYAASPARTPPSVLTQALEKAQLRLLRRSLAAKSVLKAYTSLELEADDL</sequence>
<name>A0A1V9Z7H4_ACHHY</name>
<dbReference type="Proteomes" id="UP000243579">
    <property type="component" value="Unassembled WGS sequence"/>
</dbReference>
<keyword evidence="2" id="KW-1185">Reference proteome</keyword>
<dbReference type="AlphaFoldDB" id="A0A1V9Z7H4"/>